<proteinExistence type="predicted"/>
<gene>
    <name evidence="7" type="ORF">HHL14_27965</name>
</gene>
<evidence type="ECO:0000256" key="4">
    <source>
        <dbReference type="SAM" id="MobiDB-lite"/>
    </source>
</evidence>
<feature type="domain" description="HMW1" evidence="6">
    <location>
        <begin position="148"/>
        <end position="233"/>
    </location>
</feature>
<organism evidence="7 8">
    <name type="scientific">Paraburkholderia antibiotica</name>
    <dbReference type="NCBI Taxonomy" id="2728839"/>
    <lineage>
        <taxon>Bacteria</taxon>
        <taxon>Pseudomonadati</taxon>
        <taxon>Pseudomonadota</taxon>
        <taxon>Betaproteobacteria</taxon>
        <taxon>Burkholderiales</taxon>
        <taxon>Burkholderiaceae</taxon>
        <taxon>Paraburkholderia</taxon>
    </lineage>
</organism>
<dbReference type="GO" id="GO:0016757">
    <property type="term" value="F:glycosyltransferase activity"/>
    <property type="evidence" value="ECO:0007669"/>
    <property type="project" value="UniProtKB-KW"/>
</dbReference>
<dbReference type="AlphaFoldDB" id="A0A7Y0FG11"/>
<evidence type="ECO:0000259" key="6">
    <source>
        <dbReference type="Pfam" id="PF18254"/>
    </source>
</evidence>
<evidence type="ECO:0000259" key="5">
    <source>
        <dbReference type="Pfam" id="PF18071"/>
    </source>
</evidence>
<accession>A0A7Y0FG11</accession>
<dbReference type="Pfam" id="PF18071">
    <property type="entry name" value="HMW1C_N"/>
    <property type="match status" value="1"/>
</dbReference>
<comment type="pathway">
    <text evidence="1">Protein modification; protein glycosylation.</text>
</comment>
<dbReference type="Pfam" id="PF18254">
    <property type="entry name" value="HMw1_D2"/>
    <property type="match status" value="1"/>
</dbReference>
<dbReference type="InterPro" id="IPR051939">
    <property type="entry name" value="Glycosyltr_41/O-GlcNAc_trsf"/>
</dbReference>
<feature type="compositionally biased region" description="Basic and acidic residues" evidence="4">
    <location>
        <begin position="615"/>
        <end position="640"/>
    </location>
</feature>
<dbReference type="PANTHER" id="PTHR44835">
    <property type="entry name" value="UDP-N-ACETYLGLUCOSAMINE--PEPTIDE N-ACETYLGLUCOSAMINYLTRANSFERASE SPINDLY-RELATED"/>
    <property type="match status" value="1"/>
</dbReference>
<feature type="domain" description="HMW1C N-terminal" evidence="5">
    <location>
        <begin position="5"/>
        <end position="130"/>
    </location>
</feature>
<dbReference type="PANTHER" id="PTHR44835:SF1">
    <property type="entry name" value="PROTEIN O-GLCNAC TRANSFERASE"/>
    <property type="match status" value="1"/>
</dbReference>
<sequence length="656" mass="74412">MADKFPINEFEYHVYRRDRETAARTLIRLLEIIDSHYGVLKNVDAWAQSEAAGDIMDDHLLTRLTSAITSLATDPEFTVSDYGVARLALFHRWMSALFSASSFRNADHILRSLGAVADAKNVVQLRNAESRKFQLFYLTDSEVRLDWDVFWNLDRMRAANLAISILSTRLMASPSAHAKREMLLRWLPPKLPELEWDQLPGGVIHDAYMHCSYADLPEKHDIKRAINVLIRRKLASVGLSDVTREAQAPAEGEKPVLLVVLEWFSKNHSIYRTHSQTMVAMRDKFHLIGMGYGNRVDDVGKEVFHEFIELKGGHLWEHVAHVREVSETRNAQAMYMPSVGMFPITMVLACLRVAPLQMMALGHPATTHGHAMDYVVVEEDYVGDEACFSEALLKLPADGMPYRAPAAMTELKLEPGRLGPRTTPDTVRIAVAATIIKLNPRFLRMCGQIVREAKVPVEFHFLVGQANGITYPQLCHIIRRLVGKQAVTHKHQNYERYMQVITDCDMFMNPFPFGNTNGIVDTVWAGLMGVCKTGPEVHEHIDEGMFRRLGFPEWTIAHTHDAYKAAALRMIHNTEERHQLAAEFAGPRAVEKLIFEGRPEILGERIQGLWRDRLHGANPDLDKPDHDKPELDKPDLDKPATDPLKAAKRARKRGRK</sequence>
<evidence type="ECO:0000313" key="8">
    <source>
        <dbReference type="Proteomes" id="UP000583127"/>
    </source>
</evidence>
<dbReference type="EMBL" id="JABBFZ010000023">
    <property type="protein sequence ID" value="NML34653.1"/>
    <property type="molecule type" value="Genomic_DNA"/>
</dbReference>
<comment type="caution">
    <text evidence="7">The sequence shown here is derived from an EMBL/GenBank/DDBJ whole genome shotgun (WGS) entry which is preliminary data.</text>
</comment>
<keyword evidence="2" id="KW-0328">Glycosyltransferase</keyword>
<dbReference type="InterPro" id="IPR041109">
    <property type="entry name" value="HMW1C_N"/>
</dbReference>
<evidence type="ECO:0000256" key="3">
    <source>
        <dbReference type="ARBA" id="ARBA00022679"/>
    </source>
</evidence>
<keyword evidence="3" id="KW-0808">Transferase</keyword>
<protein>
    <submittedName>
        <fullName evidence="7">Peptide transporter</fullName>
    </submittedName>
</protein>
<evidence type="ECO:0000313" key="7">
    <source>
        <dbReference type="EMBL" id="NML34653.1"/>
    </source>
</evidence>
<dbReference type="RefSeq" id="WP_169500841.1">
    <property type="nucleotide sequence ID" value="NZ_JABBFZ010000023.1"/>
</dbReference>
<dbReference type="Gene3D" id="3.40.50.11380">
    <property type="match status" value="1"/>
</dbReference>
<reference evidence="7 8" key="1">
    <citation type="submission" date="2020-04" db="EMBL/GenBank/DDBJ databases">
        <title>Paraburkholderia sp. G-4-1-8 isolated from soil.</title>
        <authorList>
            <person name="Dahal R.H."/>
        </authorList>
    </citation>
    <scope>NUCLEOTIDE SEQUENCE [LARGE SCALE GENOMIC DNA]</scope>
    <source>
        <strain evidence="7 8">G-4-1-8</strain>
    </source>
</reference>
<keyword evidence="8" id="KW-1185">Reference proteome</keyword>
<dbReference type="Proteomes" id="UP000583127">
    <property type="component" value="Unassembled WGS sequence"/>
</dbReference>
<feature type="region of interest" description="Disordered" evidence="4">
    <location>
        <begin position="615"/>
        <end position="656"/>
    </location>
</feature>
<evidence type="ECO:0000256" key="2">
    <source>
        <dbReference type="ARBA" id="ARBA00022676"/>
    </source>
</evidence>
<name>A0A7Y0FG11_9BURK</name>
<evidence type="ECO:0000256" key="1">
    <source>
        <dbReference type="ARBA" id="ARBA00004922"/>
    </source>
</evidence>
<dbReference type="InterPro" id="IPR040542">
    <property type="entry name" value="HMW1_D2"/>
</dbReference>
<dbReference type="Gene3D" id="3.40.50.2000">
    <property type="entry name" value="Glycogen Phosphorylase B"/>
    <property type="match status" value="1"/>
</dbReference>
<feature type="compositionally biased region" description="Basic residues" evidence="4">
    <location>
        <begin position="646"/>
        <end position="656"/>
    </location>
</feature>